<organism evidence="3 4">
    <name type="scientific">Sphaerobolus stellatus (strain SS14)</name>
    <dbReference type="NCBI Taxonomy" id="990650"/>
    <lineage>
        <taxon>Eukaryota</taxon>
        <taxon>Fungi</taxon>
        <taxon>Dikarya</taxon>
        <taxon>Basidiomycota</taxon>
        <taxon>Agaricomycotina</taxon>
        <taxon>Agaricomycetes</taxon>
        <taxon>Phallomycetidae</taxon>
        <taxon>Geastrales</taxon>
        <taxon>Sphaerobolaceae</taxon>
        <taxon>Sphaerobolus</taxon>
    </lineage>
</organism>
<feature type="region of interest" description="Disordered" evidence="1">
    <location>
        <begin position="100"/>
        <end position="122"/>
    </location>
</feature>
<evidence type="ECO:0000256" key="1">
    <source>
        <dbReference type="SAM" id="MobiDB-lite"/>
    </source>
</evidence>
<keyword evidence="2" id="KW-0812">Transmembrane</keyword>
<dbReference type="AlphaFoldDB" id="A0A0C9UCH0"/>
<gene>
    <name evidence="3" type="ORF">M422DRAFT_276743</name>
</gene>
<proteinExistence type="predicted"/>
<feature type="region of interest" description="Disordered" evidence="1">
    <location>
        <begin position="1"/>
        <end position="29"/>
    </location>
</feature>
<dbReference type="Proteomes" id="UP000054279">
    <property type="component" value="Unassembled WGS sequence"/>
</dbReference>
<feature type="compositionally biased region" description="Pro residues" evidence="1">
    <location>
        <begin position="202"/>
        <end position="224"/>
    </location>
</feature>
<feature type="region of interest" description="Disordered" evidence="1">
    <location>
        <begin position="160"/>
        <end position="232"/>
    </location>
</feature>
<feature type="compositionally biased region" description="Low complexity" evidence="1">
    <location>
        <begin position="170"/>
        <end position="185"/>
    </location>
</feature>
<keyword evidence="2" id="KW-0472">Membrane</keyword>
<evidence type="ECO:0000256" key="2">
    <source>
        <dbReference type="SAM" id="Phobius"/>
    </source>
</evidence>
<dbReference type="HOGENOM" id="CLU_874852_0_0_1"/>
<evidence type="ECO:0000313" key="3">
    <source>
        <dbReference type="EMBL" id="KIJ22780.1"/>
    </source>
</evidence>
<protein>
    <submittedName>
        <fullName evidence="3">Uncharacterized protein</fullName>
    </submittedName>
</protein>
<sequence>MDQGSGLWQNLGDAPSEPECVSPDAGDTEEEEHFTIPASEVGILHQEYTEFINLKDNTEIVLAEAMEATERLNMVFSQIRTSMNRMSPHMKELFIVPSKKASGRMREPGNNQAHDKAAAKAATERIVAQVATMEPVPGTGTDDCGRNTCGNGYDSGSSLIFEDHFLPDDPSSSSSSPSLSPSQSPSSPPSPSSTVIPNSSLPIPPPTSVTIAEPPPTHDYPPPTRHLAQQLGEAHQSPSRIWKQFMEENLLYILVIGLCIVALSLDTNAQYWSNLSNKATRCSHRALELQLKLAEEKGNTLLHEEAPEEALLEAAREA</sequence>
<dbReference type="EMBL" id="KN837950">
    <property type="protein sequence ID" value="KIJ22780.1"/>
    <property type="molecule type" value="Genomic_DNA"/>
</dbReference>
<evidence type="ECO:0000313" key="4">
    <source>
        <dbReference type="Proteomes" id="UP000054279"/>
    </source>
</evidence>
<reference evidence="3 4" key="1">
    <citation type="submission" date="2014-06" db="EMBL/GenBank/DDBJ databases">
        <title>Evolutionary Origins and Diversification of the Mycorrhizal Mutualists.</title>
        <authorList>
            <consortium name="DOE Joint Genome Institute"/>
            <consortium name="Mycorrhizal Genomics Consortium"/>
            <person name="Kohler A."/>
            <person name="Kuo A."/>
            <person name="Nagy L.G."/>
            <person name="Floudas D."/>
            <person name="Copeland A."/>
            <person name="Barry K.W."/>
            <person name="Cichocki N."/>
            <person name="Veneault-Fourrey C."/>
            <person name="LaButti K."/>
            <person name="Lindquist E.A."/>
            <person name="Lipzen A."/>
            <person name="Lundell T."/>
            <person name="Morin E."/>
            <person name="Murat C."/>
            <person name="Riley R."/>
            <person name="Ohm R."/>
            <person name="Sun H."/>
            <person name="Tunlid A."/>
            <person name="Henrissat B."/>
            <person name="Grigoriev I.V."/>
            <person name="Hibbett D.S."/>
            <person name="Martin F."/>
        </authorList>
    </citation>
    <scope>NUCLEOTIDE SEQUENCE [LARGE SCALE GENOMIC DNA]</scope>
    <source>
        <strain evidence="3 4">SS14</strain>
    </source>
</reference>
<keyword evidence="2" id="KW-1133">Transmembrane helix</keyword>
<keyword evidence="4" id="KW-1185">Reference proteome</keyword>
<feature type="transmembrane region" description="Helical" evidence="2">
    <location>
        <begin position="250"/>
        <end position="272"/>
    </location>
</feature>
<accession>A0A0C9UCH0</accession>
<name>A0A0C9UCH0_SPHS4</name>